<dbReference type="PANTHER" id="PTHR40841:SF2">
    <property type="entry name" value="SIDEROPHORE-DEGRADING ESTERASE (EUROFUNG)"/>
    <property type="match status" value="1"/>
</dbReference>
<reference evidence="3 4" key="1">
    <citation type="submission" date="2016-11" db="EMBL/GenBank/DDBJ databases">
        <authorList>
            <person name="Jaros S."/>
            <person name="Januszkiewicz K."/>
            <person name="Wedrychowicz H."/>
        </authorList>
    </citation>
    <scope>NUCLEOTIDE SEQUENCE [LARGE SCALE GENOMIC DNA]</scope>
    <source>
        <strain evidence="3 4">DSM 14916</strain>
    </source>
</reference>
<dbReference type="AlphaFoldDB" id="A0A1M6CBQ1"/>
<name>A0A1M6CBQ1_9PROT</name>
<dbReference type="OrthoDB" id="5523653at2"/>
<dbReference type="SUPFAM" id="SSF53474">
    <property type="entry name" value="alpha/beta-Hydrolases"/>
    <property type="match status" value="1"/>
</dbReference>
<dbReference type="PANTHER" id="PTHR40841">
    <property type="entry name" value="SIDEROPHORE TRIACETYLFUSARININE C ESTERASE"/>
    <property type="match status" value="1"/>
</dbReference>
<sequence>MTEQPVTLPRTAWWDMRAGDDPARPHRILLAWPEAPPPPGGFPVLFLTDGNACFATAVDAARARAWRGAAGDIAPALIVGLGHAGDRPFDVPARSRDYTPRIPDAPEGTGGADAFLDFIEGELLPRIERRFPVDRTRLALFGHSFGGLLALHALFTRPRLFRRLVAASPSLWWGGGALMQGAHQFVAVPPAEAADRALLVAVGELEGRENRPNAAERAARRMAGNARDLAALLKDCPSRVDFVEFAGETHGSVLPAAIARALPFALPPPGAPA</sequence>
<comment type="similarity">
    <text evidence="1">Belongs to the esterase D family.</text>
</comment>
<dbReference type="InterPro" id="IPR000801">
    <property type="entry name" value="Esterase-like"/>
</dbReference>
<keyword evidence="4" id="KW-1185">Reference proteome</keyword>
<organism evidence="3 4">
    <name type="scientific">Muricoccus roseus</name>
    <dbReference type="NCBI Taxonomy" id="198092"/>
    <lineage>
        <taxon>Bacteria</taxon>
        <taxon>Pseudomonadati</taxon>
        <taxon>Pseudomonadota</taxon>
        <taxon>Alphaproteobacteria</taxon>
        <taxon>Acetobacterales</taxon>
        <taxon>Roseomonadaceae</taxon>
        <taxon>Muricoccus</taxon>
    </lineage>
</organism>
<dbReference type="GO" id="GO:0016788">
    <property type="term" value="F:hydrolase activity, acting on ester bonds"/>
    <property type="evidence" value="ECO:0007669"/>
    <property type="project" value="TreeGrafter"/>
</dbReference>
<dbReference type="Pfam" id="PF00756">
    <property type="entry name" value="Esterase"/>
    <property type="match status" value="1"/>
</dbReference>
<dbReference type="Proteomes" id="UP000184387">
    <property type="component" value="Unassembled WGS sequence"/>
</dbReference>
<proteinExistence type="inferred from homology"/>
<accession>A0A1M6CBQ1</accession>
<dbReference type="STRING" id="198092.SAMN02745194_00654"/>
<dbReference type="EMBL" id="FQZF01000003">
    <property type="protein sequence ID" value="SHI58439.1"/>
    <property type="molecule type" value="Genomic_DNA"/>
</dbReference>
<dbReference type="InterPro" id="IPR052558">
    <property type="entry name" value="Siderophore_Hydrolase_D"/>
</dbReference>
<evidence type="ECO:0000256" key="2">
    <source>
        <dbReference type="ARBA" id="ARBA00022801"/>
    </source>
</evidence>
<dbReference type="RefSeq" id="WP_073131614.1">
    <property type="nucleotide sequence ID" value="NZ_FQZF01000003.1"/>
</dbReference>
<evidence type="ECO:0008006" key="5">
    <source>
        <dbReference type="Google" id="ProtNLM"/>
    </source>
</evidence>
<gene>
    <name evidence="3" type="ORF">SAMN02745194_00654</name>
</gene>
<dbReference type="InterPro" id="IPR029058">
    <property type="entry name" value="AB_hydrolase_fold"/>
</dbReference>
<evidence type="ECO:0000313" key="4">
    <source>
        <dbReference type="Proteomes" id="UP000184387"/>
    </source>
</evidence>
<evidence type="ECO:0000256" key="1">
    <source>
        <dbReference type="ARBA" id="ARBA00005622"/>
    </source>
</evidence>
<evidence type="ECO:0000313" key="3">
    <source>
        <dbReference type="EMBL" id="SHI58439.1"/>
    </source>
</evidence>
<protein>
    <recommendedName>
        <fullName evidence="5">Esterase</fullName>
    </recommendedName>
</protein>
<keyword evidence="2" id="KW-0378">Hydrolase</keyword>
<dbReference type="Gene3D" id="3.40.50.1820">
    <property type="entry name" value="alpha/beta hydrolase"/>
    <property type="match status" value="1"/>
</dbReference>